<evidence type="ECO:0000313" key="2">
    <source>
        <dbReference type="Proteomes" id="UP000295662"/>
    </source>
</evidence>
<gene>
    <name evidence="1" type="ORF">EI77_03112</name>
</gene>
<organism evidence="1 2">
    <name type="scientific">Prosthecobacter fusiformis</name>
    <dbReference type="NCBI Taxonomy" id="48464"/>
    <lineage>
        <taxon>Bacteria</taxon>
        <taxon>Pseudomonadati</taxon>
        <taxon>Verrucomicrobiota</taxon>
        <taxon>Verrucomicrobiia</taxon>
        <taxon>Verrucomicrobiales</taxon>
        <taxon>Verrucomicrobiaceae</taxon>
        <taxon>Prosthecobacter</taxon>
    </lineage>
</organism>
<accession>A0A4R7RXY4</accession>
<sequence>MDIAVSQFRSKYRQLPGDSNLFPSNYKADNDGAIEGSINHNGLGATQKINGVNYAAFSVPAETAHFWYHMSLSGAISKQYTTYDFAVGPVPGVNNPAAELGRKGSIILAGTISSNAFEVQAPPAHYWGLCPSQTARAPTATVNSDPCNSHPHFFNPTHAATYASAYAMTPVQALAIDSKMDDGKPWKGDVLGMGAQLGYAPDGSSCTYASATANPNTDYNLSAAKANINGCNIQIKMFSISGR</sequence>
<keyword evidence="2" id="KW-1185">Reference proteome</keyword>
<comment type="caution">
    <text evidence="1">The sequence shown here is derived from an EMBL/GenBank/DDBJ whole genome shotgun (WGS) entry which is preliminary data.</text>
</comment>
<name>A0A4R7RXY4_9BACT</name>
<dbReference type="Proteomes" id="UP000295662">
    <property type="component" value="Unassembled WGS sequence"/>
</dbReference>
<proteinExistence type="predicted"/>
<reference evidence="1 2" key="1">
    <citation type="submission" date="2019-03" db="EMBL/GenBank/DDBJ databases">
        <title>Genomic Encyclopedia of Archaeal and Bacterial Type Strains, Phase II (KMG-II): from individual species to whole genera.</title>
        <authorList>
            <person name="Goeker M."/>
        </authorList>
    </citation>
    <scope>NUCLEOTIDE SEQUENCE [LARGE SCALE GENOMIC DNA]</scope>
    <source>
        <strain evidence="1 2">ATCC 25309</strain>
    </source>
</reference>
<dbReference type="EMBL" id="SOCA01000005">
    <property type="protein sequence ID" value="TDU69457.1"/>
    <property type="molecule type" value="Genomic_DNA"/>
</dbReference>
<evidence type="ECO:0000313" key="1">
    <source>
        <dbReference type="EMBL" id="TDU69457.1"/>
    </source>
</evidence>
<protein>
    <submittedName>
        <fullName evidence="1">Uncharacterized protein</fullName>
    </submittedName>
</protein>
<dbReference type="AlphaFoldDB" id="A0A4R7RXY4"/>